<evidence type="ECO:0000259" key="4">
    <source>
        <dbReference type="PROSITE" id="PS50043"/>
    </source>
</evidence>
<dbReference type="Pfam" id="PF00196">
    <property type="entry name" value="GerE"/>
    <property type="match status" value="1"/>
</dbReference>
<dbReference type="PANTHER" id="PTHR44688">
    <property type="entry name" value="DNA-BINDING TRANSCRIPTIONAL ACTIVATOR DEVR_DOSR"/>
    <property type="match status" value="1"/>
</dbReference>
<keyword evidence="6" id="KW-1185">Reference proteome</keyword>
<dbReference type="SMART" id="SM00421">
    <property type="entry name" value="HTH_LUXR"/>
    <property type="match status" value="1"/>
</dbReference>
<evidence type="ECO:0000313" key="5">
    <source>
        <dbReference type="EMBL" id="GHO56826.1"/>
    </source>
</evidence>
<proteinExistence type="predicted"/>
<dbReference type="Gene3D" id="1.25.40.10">
    <property type="entry name" value="Tetratricopeptide repeat domain"/>
    <property type="match status" value="1"/>
</dbReference>
<evidence type="ECO:0000256" key="1">
    <source>
        <dbReference type="ARBA" id="ARBA00023015"/>
    </source>
</evidence>
<dbReference type="PROSITE" id="PS00622">
    <property type="entry name" value="HTH_LUXR_1"/>
    <property type="match status" value="1"/>
</dbReference>
<sequence length="530" mass="60257">MALPDAVVGEHARLVLTIAYYLVTSSASTADAQQIRVHMQVEQMIERVEGVLGQQGNDTRPSEEVAILQQRLRLLRAWMLLFEATTTGDVKFLHLSSQAMPHVKREDEIIWQMIPYFSRFVRYYTFLREGGVVVPELQEMKQRVSRERNRYATLKVTQWLALASVRSGQLHLAYQEGLAVQTLLQQIEGHVTLAGYGDWGLADVLYQWNRLEEVRALSEKMVHDAIAWQQIELQSTGYVFSAKHALATRDLESAHQAIQGMEHMLQQERWKTFWAPWITTVRVRYWLATGDLAAANDWAAHVVFHTENWNPRRKVEFLTLMHVYCAQQRYTWAIEMLERFRAYLDLPGDIFDTIGFLALSLVALHHAGKQAEARRVAARLFALTEPEGFLRVYLDEGEPMRRVLQELLNAPVEDTSFSRSYVSVLLTAFEQEEQYHAKMADASSANSQGTLSPLPQNPSVLAQAALSEPLSPQELRVLRLLVAGRTNPEIASALVVSVNTVKTHLQSMYRKLGVTNRVEASAAARSLHLL</sequence>
<dbReference type="Proteomes" id="UP000654345">
    <property type="component" value="Unassembled WGS sequence"/>
</dbReference>
<dbReference type="PRINTS" id="PR00038">
    <property type="entry name" value="HTHLUXR"/>
</dbReference>
<feature type="domain" description="HTH luxR-type" evidence="4">
    <location>
        <begin position="463"/>
        <end position="528"/>
    </location>
</feature>
<dbReference type="InterPro" id="IPR011990">
    <property type="entry name" value="TPR-like_helical_dom_sf"/>
</dbReference>
<dbReference type="CDD" id="cd06170">
    <property type="entry name" value="LuxR_C_like"/>
    <property type="match status" value="1"/>
</dbReference>
<evidence type="ECO:0000256" key="2">
    <source>
        <dbReference type="ARBA" id="ARBA00023125"/>
    </source>
</evidence>
<dbReference type="PROSITE" id="PS50043">
    <property type="entry name" value="HTH_LUXR_2"/>
    <property type="match status" value="1"/>
</dbReference>
<protein>
    <recommendedName>
        <fullName evidence="4">HTH luxR-type domain-containing protein</fullName>
    </recommendedName>
</protein>
<evidence type="ECO:0000256" key="3">
    <source>
        <dbReference type="ARBA" id="ARBA00023163"/>
    </source>
</evidence>
<gene>
    <name evidence="5" type="ORF">KSB_53010</name>
</gene>
<dbReference type="Gene3D" id="1.10.10.10">
    <property type="entry name" value="Winged helix-like DNA-binding domain superfamily/Winged helix DNA-binding domain"/>
    <property type="match status" value="1"/>
</dbReference>
<name>A0ABQ3UVH5_9CHLR</name>
<accession>A0ABQ3UVH5</accession>
<reference evidence="5 6" key="1">
    <citation type="journal article" date="2021" name="Int. J. Syst. Evol. Microbiol.">
        <title>Reticulibacter mediterranei gen. nov., sp. nov., within the new family Reticulibacteraceae fam. nov., and Ktedonospora formicarum gen. nov., sp. nov., Ktedonobacter robiniae sp. nov., Dictyobacter formicarum sp. nov. and Dictyobacter arantiisoli sp. nov., belonging to the class Ktedonobacteria.</title>
        <authorList>
            <person name="Yabe S."/>
            <person name="Zheng Y."/>
            <person name="Wang C.M."/>
            <person name="Sakai Y."/>
            <person name="Abe K."/>
            <person name="Yokota A."/>
            <person name="Donadio S."/>
            <person name="Cavaletti L."/>
            <person name="Monciardini P."/>
        </authorList>
    </citation>
    <scope>NUCLEOTIDE SEQUENCE [LARGE SCALE GENOMIC DNA]</scope>
    <source>
        <strain evidence="5 6">SOSP1-30</strain>
    </source>
</reference>
<keyword evidence="2" id="KW-0238">DNA-binding</keyword>
<evidence type="ECO:0000313" key="6">
    <source>
        <dbReference type="Proteomes" id="UP000654345"/>
    </source>
</evidence>
<dbReference type="InterPro" id="IPR036388">
    <property type="entry name" value="WH-like_DNA-bd_sf"/>
</dbReference>
<keyword evidence="1" id="KW-0805">Transcription regulation</keyword>
<dbReference type="InterPro" id="IPR041617">
    <property type="entry name" value="TPR_MalT"/>
</dbReference>
<dbReference type="EMBL" id="BNJG01000002">
    <property type="protein sequence ID" value="GHO56826.1"/>
    <property type="molecule type" value="Genomic_DNA"/>
</dbReference>
<keyword evidence="3" id="KW-0804">Transcription</keyword>
<dbReference type="SUPFAM" id="SSF48452">
    <property type="entry name" value="TPR-like"/>
    <property type="match status" value="1"/>
</dbReference>
<dbReference type="Pfam" id="PF17874">
    <property type="entry name" value="TPR_MalT"/>
    <property type="match status" value="1"/>
</dbReference>
<organism evidence="5 6">
    <name type="scientific">Ktedonobacter robiniae</name>
    <dbReference type="NCBI Taxonomy" id="2778365"/>
    <lineage>
        <taxon>Bacteria</taxon>
        <taxon>Bacillati</taxon>
        <taxon>Chloroflexota</taxon>
        <taxon>Ktedonobacteria</taxon>
        <taxon>Ktedonobacterales</taxon>
        <taxon>Ktedonobacteraceae</taxon>
        <taxon>Ktedonobacter</taxon>
    </lineage>
</organism>
<comment type="caution">
    <text evidence="5">The sequence shown here is derived from an EMBL/GenBank/DDBJ whole genome shotgun (WGS) entry which is preliminary data.</text>
</comment>
<dbReference type="InterPro" id="IPR000792">
    <property type="entry name" value="Tscrpt_reg_LuxR_C"/>
</dbReference>
<dbReference type="RefSeq" id="WP_201373284.1">
    <property type="nucleotide sequence ID" value="NZ_BNJG01000002.1"/>
</dbReference>
<dbReference type="InterPro" id="IPR016032">
    <property type="entry name" value="Sig_transdc_resp-reg_C-effctor"/>
</dbReference>
<dbReference type="SUPFAM" id="SSF46894">
    <property type="entry name" value="C-terminal effector domain of the bipartite response regulators"/>
    <property type="match status" value="1"/>
</dbReference>
<dbReference type="PANTHER" id="PTHR44688:SF16">
    <property type="entry name" value="DNA-BINDING TRANSCRIPTIONAL ACTIVATOR DEVR_DOSR"/>
    <property type="match status" value="1"/>
</dbReference>